<reference evidence="1" key="1">
    <citation type="submission" date="2024-06" db="EMBL/GenBank/DDBJ databases">
        <title>Caulobacter inopinatus, sp. nov.</title>
        <authorList>
            <person name="Donachie S.P."/>
        </authorList>
    </citation>
    <scope>NUCLEOTIDE SEQUENCE</scope>
    <source>
        <strain evidence="1">73W</strain>
    </source>
</reference>
<sequence length="79" mass="7983">MNRIVGGIQHYGGFREIRPVEAVRAPRPESATLSVMQSVNGGSASPAVTFGGALAGAQTPKAAQAPAQTAPGSLVNVRV</sequence>
<protein>
    <submittedName>
        <fullName evidence="1">Uncharacterized protein</fullName>
    </submittedName>
</protein>
<proteinExistence type="predicted"/>
<organism evidence="1">
    <name type="scientific">Caulobacter sp. 73W</name>
    <dbReference type="NCBI Taxonomy" id="3161137"/>
    <lineage>
        <taxon>Bacteria</taxon>
        <taxon>Pseudomonadati</taxon>
        <taxon>Pseudomonadota</taxon>
        <taxon>Alphaproteobacteria</taxon>
        <taxon>Caulobacterales</taxon>
        <taxon>Caulobacteraceae</taxon>
        <taxon>Caulobacter</taxon>
    </lineage>
</organism>
<gene>
    <name evidence="1" type="ORF">ABOZ73_17345</name>
</gene>
<name>A0AB39KRN9_9CAUL</name>
<dbReference type="AlphaFoldDB" id="A0AB39KRN9"/>
<evidence type="ECO:0000313" key="1">
    <source>
        <dbReference type="EMBL" id="XDO96512.1"/>
    </source>
</evidence>
<dbReference type="EMBL" id="CP158375">
    <property type="protein sequence ID" value="XDO96512.1"/>
    <property type="molecule type" value="Genomic_DNA"/>
</dbReference>
<dbReference type="RefSeq" id="WP_369059354.1">
    <property type="nucleotide sequence ID" value="NZ_CP158375.1"/>
</dbReference>
<accession>A0AB39KRN9</accession>